<dbReference type="RefSeq" id="XP_016626140.1">
    <property type="nucleotide sequence ID" value="XM_016782774.1"/>
</dbReference>
<organism evidence="2 3">
    <name type="scientific">Fonsecaea multimorphosa CBS 102226</name>
    <dbReference type="NCBI Taxonomy" id="1442371"/>
    <lineage>
        <taxon>Eukaryota</taxon>
        <taxon>Fungi</taxon>
        <taxon>Dikarya</taxon>
        <taxon>Ascomycota</taxon>
        <taxon>Pezizomycotina</taxon>
        <taxon>Eurotiomycetes</taxon>
        <taxon>Chaetothyriomycetidae</taxon>
        <taxon>Chaetothyriales</taxon>
        <taxon>Herpotrichiellaceae</taxon>
        <taxon>Fonsecaea</taxon>
    </lineage>
</organism>
<gene>
    <name evidence="2" type="ORF">Z520_12288</name>
</gene>
<sequence>MDVGNYSPISFDLPTAKDGYFEPFPYIVAQDQQPPQSFYASPLSVREWPASSPVSTEPIIDKVVMRVVPKLQNGFSIHHADVQGPIQFQGPPMIDQVVMQIPPRNQQSDQPAGYVFNHSFAPRPEWQSPVDLSPPVNPTPLFNPSPPFNLSPPVGDQMDMTAEPQPAPQDAGKSGESTRSGVETGRGLRCPSEEKWRGAWRARSRTSTVAWEPHASIARRRAKNALGVSSLSLASFRHTKHWKSLSRAPAVLSSAVVNAGVTGFGNPPGENASDPGRSWPTSPDDIFLGYEQASFPTSVLWSPPAESSRGQPQSKIQSAIFQNYTRRFESPMKWWIARLSSLPHTDPTNSPREVRLVPSLMEMAQKLDGDLMSWHQESAWRVLKTAIAAFGSQGIDPGSNRWQPKYGFDNGCRPEFWTKAKASIDNSPDVLSFQVILAHFIVGMIHFPASEYDESFAAEAPSGISFPRQDSRKVGNRFIRRGISDLFQLIRQVRDGPATGFTATPLGQRYLKSIFSLGLFLDTISSAVDGRPVLIHDEDCAIILGEPTQGPSAEQTSGLWHLSRLQIKVKVVKTDDGRQHIDCHSRLGEEGAPITVLLFRKVTQLQALLFRRRPQSELEASILEAIDVYNHGNKRYGGLSSDPLSVCDSSCTINLGIRWHLACLLLAVVIERIERVMKPSAFSEKLRSHLWNLRMKAVFIISGLANLSIPGPGSEHASVLVAEKVAEAFLDDPWIQLLINAMQQALKVSETWRKEGYTVRTPHMINALSPSEISCLDCIKRLGAQRPCE</sequence>
<feature type="region of interest" description="Disordered" evidence="1">
    <location>
        <begin position="126"/>
        <end position="194"/>
    </location>
</feature>
<evidence type="ECO:0000313" key="2">
    <source>
        <dbReference type="EMBL" id="KIX92017.1"/>
    </source>
</evidence>
<dbReference type="Proteomes" id="UP000053411">
    <property type="component" value="Unassembled WGS sequence"/>
</dbReference>
<dbReference type="STRING" id="1442371.A0A0D2JFS0"/>
<keyword evidence="3" id="KW-1185">Reference proteome</keyword>
<evidence type="ECO:0008006" key="4">
    <source>
        <dbReference type="Google" id="ProtNLM"/>
    </source>
</evidence>
<dbReference type="GeneID" id="27718034"/>
<reference evidence="2 3" key="1">
    <citation type="submission" date="2015-01" db="EMBL/GenBank/DDBJ databases">
        <title>The Genome Sequence of Fonsecaea multimorphosa CBS 102226.</title>
        <authorList>
            <consortium name="The Broad Institute Genomics Platform"/>
            <person name="Cuomo C."/>
            <person name="de Hoog S."/>
            <person name="Gorbushina A."/>
            <person name="Stielow B."/>
            <person name="Teixiera M."/>
            <person name="Abouelleil A."/>
            <person name="Chapman S.B."/>
            <person name="Priest M."/>
            <person name="Young S.K."/>
            <person name="Wortman J."/>
            <person name="Nusbaum C."/>
            <person name="Birren B."/>
        </authorList>
    </citation>
    <scope>NUCLEOTIDE SEQUENCE [LARGE SCALE GENOMIC DNA]</scope>
    <source>
        <strain evidence="2 3">CBS 102226</strain>
    </source>
</reference>
<proteinExistence type="predicted"/>
<accession>A0A0D2JFS0</accession>
<dbReference type="VEuPathDB" id="FungiDB:Z520_12288"/>
<dbReference type="EMBL" id="KN848113">
    <property type="protein sequence ID" value="KIX92017.1"/>
    <property type="molecule type" value="Genomic_DNA"/>
</dbReference>
<evidence type="ECO:0000313" key="3">
    <source>
        <dbReference type="Proteomes" id="UP000053411"/>
    </source>
</evidence>
<name>A0A0D2JFS0_9EURO</name>
<feature type="compositionally biased region" description="Pro residues" evidence="1">
    <location>
        <begin position="135"/>
        <end position="150"/>
    </location>
</feature>
<dbReference type="OrthoDB" id="4137530at2759"/>
<dbReference type="AlphaFoldDB" id="A0A0D2JFS0"/>
<evidence type="ECO:0000256" key="1">
    <source>
        <dbReference type="SAM" id="MobiDB-lite"/>
    </source>
</evidence>
<protein>
    <recommendedName>
        <fullName evidence="4">Transcription factor domain-containing protein</fullName>
    </recommendedName>
</protein>